<dbReference type="PATRIC" id="fig|1318743.3.peg.30"/>
<accession>A0A0M3T2J5</accession>
<dbReference type="OrthoDB" id="7925780at2"/>
<dbReference type="EMBL" id="CP010401">
    <property type="protein sequence ID" value="ALE02845.1"/>
    <property type="molecule type" value="Genomic_DNA"/>
</dbReference>
<proteinExistence type="predicted"/>
<dbReference type="KEGG" id="banc:PU02_0031"/>
<dbReference type="RefSeq" id="WP_053943564.1">
    <property type="nucleotide sequence ID" value="NZ_CP010401.1"/>
</dbReference>
<dbReference type="STRING" id="1318743.PU02_0031"/>
<gene>
    <name evidence="1" type="ORF">PU02_0031</name>
</gene>
<evidence type="ECO:0000313" key="1">
    <source>
        <dbReference type="EMBL" id="ALE02845.1"/>
    </source>
</evidence>
<protein>
    <submittedName>
        <fullName evidence="1">Uncharacterized protein</fullName>
    </submittedName>
</protein>
<name>A0A0M3T2J5_9HYPH</name>
<dbReference type="AlphaFoldDB" id="A0A0M3T2J5"/>
<keyword evidence="2" id="KW-1185">Reference proteome</keyword>
<dbReference type="Proteomes" id="UP000057213">
    <property type="component" value="Chromosome"/>
</dbReference>
<evidence type="ECO:0000313" key="2">
    <source>
        <dbReference type="Proteomes" id="UP000057213"/>
    </source>
</evidence>
<sequence length="74" mass="8607">MTWLKEYFLITLAAFAAFFMALAKAFDLGKKAEQHQQTERALKIAKTRLGVENEINRKSDADVRADLSQWLRYK</sequence>
<reference evidence="1 2" key="1">
    <citation type="journal article" date="2015" name="Genome Announc.">
        <title>Complete Genome Sequence of Bartonella ancashensis Strain 20.00, Isolated from the Blood of a Patient with Verruga Peruana.</title>
        <authorList>
            <person name="Hang J."/>
            <person name="Mullins K.E."/>
            <person name="Clifford R.J."/>
            <person name="Onmus-Leone F."/>
            <person name="Yang Y."/>
            <person name="Jiang J."/>
            <person name="Leguia M."/>
            <person name="Kasper M.R."/>
            <person name="Maguina C."/>
            <person name="Lesho E.P."/>
            <person name="Jarman R.G."/>
            <person name="Richards A.L."/>
            <person name="Blazes D."/>
        </authorList>
    </citation>
    <scope>NUCLEOTIDE SEQUENCE [LARGE SCALE GENOMIC DNA]</scope>
    <source>
        <strain evidence="1 2">20.00</strain>
    </source>
</reference>
<organism evidence="1 2">
    <name type="scientific">Bartonella ancashensis</name>
    <dbReference type="NCBI Taxonomy" id="1318743"/>
    <lineage>
        <taxon>Bacteria</taxon>
        <taxon>Pseudomonadati</taxon>
        <taxon>Pseudomonadota</taxon>
        <taxon>Alphaproteobacteria</taxon>
        <taxon>Hyphomicrobiales</taxon>
        <taxon>Bartonellaceae</taxon>
        <taxon>Bartonella</taxon>
    </lineage>
</organism>